<evidence type="ECO:0000256" key="3">
    <source>
        <dbReference type="ARBA" id="ARBA00022741"/>
    </source>
</evidence>
<dbReference type="CDD" id="cd00757">
    <property type="entry name" value="ThiF_MoeB_HesA_family"/>
    <property type="match status" value="1"/>
</dbReference>
<dbReference type="GO" id="GO:0004792">
    <property type="term" value="F:thiosulfate-cyanide sulfurtransferase activity"/>
    <property type="evidence" value="ECO:0007669"/>
    <property type="project" value="TreeGrafter"/>
</dbReference>
<dbReference type="EC" id="2.7.7.80" evidence="8"/>
<dbReference type="KEGG" id="hdh:G5B40_13690"/>
<proteinExistence type="inferred from homology"/>
<dbReference type="PANTHER" id="PTHR10953">
    <property type="entry name" value="UBIQUITIN-ACTIVATING ENZYME E1"/>
    <property type="match status" value="1"/>
</dbReference>
<dbReference type="GO" id="GO:0005524">
    <property type="term" value="F:ATP binding"/>
    <property type="evidence" value="ECO:0007669"/>
    <property type="project" value="UniProtKB-KW"/>
</dbReference>
<keyword evidence="3" id="KW-0547">Nucleotide-binding</keyword>
<dbReference type="FunFam" id="3.40.50.720:FF:000033">
    <property type="entry name" value="Adenylyltransferase and sulfurtransferase MOCS3"/>
    <property type="match status" value="1"/>
</dbReference>
<comment type="similarity">
    <text evidence="1">Belongs to the HesA/MoeB/ThiF family.</text>
</comment>
<evidence type="ECO:0000256" key="11">
    <source>
        <dbReference type="ARBA" id="ARBA00075328"/>
    </source>
</evidence>
<dbReference type="GO" id="GO:0008641">
    <property type="term" value="F:ubiquitin-like modifier activating enzyme activity"/>
    <property type="evidence" value="ECO:0007669"/>
    <property type="project" value="InterPro"/>
</dbReference>
<evidence type="ECO:0000256" key="8">
    <source>
        <dbReference type="ARBA" id="ARBA00066884"/>
    </source>
</evidence>
<organism evidence="14 15">
    <name type="scientific">Pikeienuella piscinae</name>
    <dbReference type="NCBI Taxonomy" id="2748098"/>
    <lineage>
        <taxon>Bacteria</taxon>
        <taxon>Pseudomonadati</taxon>
        <taxon>Pseudomonadota</taxon>
        <taxon>Alphaproteobacteria</taxon>
        <taxon>Rhodobacterales</taxon>
        <taxon>Paracoccaceae</taxon>
        <taxon>Pikeienuella</taxon>
    </lineage>
</organism>
<feature type="domain" description="THIF-type NAD/FAD binding fold" evidence="13">
    <location>
        <begin position="13"/>
        <end position="248"/>
    </location>
</feature>
<protein>
    <recommendedName>
        <fullName evidence="9">Molybdopterin-synthase adenylyltransferase</fullName>
        <ecNumber evidence="8">2.7.7.80</ecNumber>
    </recommendedName>
    <alternativeName>
        <fullName evidence="12">MoaD protein adenylase</fullName>
    </alternativeName>
    <alternativeName>
        <fullName evidence="10">Molybdopterin-converting factor subunit 1 adenylase</fullName>
    </alternativeName>
    <alternativeName>
        <fullName evidence="11">Sulfur carrier protein MoaD adenylyltransferase</fullName>
    </alternativeName>
</protein>
<evidence type="ECO:0000256" key="7">
    <source>
        <dbReference type="ARBA" id="ARBA00063809"/>
    </source>
</evidence>
<dbReference type="PANTHER" id="PTHR10953:SF102">
    <property type="entry name" value="ADENYLYLTRANSFERASE AND SULFURTRANSFERASE MOCS3"/>
    <property type="match status" value="1"/>
</dbReference>
<dbReference type="AlphaFoldDB" id="A0A7L5C3J0"/>
<sequence length="251" mass="27103">MGDSFTTGELERYARHIIMREIGGPGQRRLRGAKVLVVGAGGLGSPALIYLAAAGVGTIGIVDDDVVSLSNLQRQVIHTTRRVGEMKTLSAKDAIAALNPHVFVRLHETRVMADNVEELIKPYRLVIDGTDNIETRYILNRACVARSTTLISAALTQWEGQISLFKPWEGGPCYECLYPEPPREGQAVSCAAGGVLGPLTGVMGSLIAVETIKDVALAGRTLKDRVLIYNALDGETRTFDVEKRRDCPACG</sequence>
<evidence type="ECO:0000256" key="2">
    <source>
        <dbReference type="ARBA" id="ARBA00022679"/>
    </source>
</evidence>
<dbReference type="SUPFAM" id="SSF69572">
    <property type="entry name" value="Activating enzymes of the ubiquitin-like proteins"/>
    <property type="match status" value="1"/>
</dbReference>
<evidence type="ECO:0000256" key="9">
    <source>
        <dbReference type="ARBA" id="ARBA00073635"/>
    </source>
</evidence>
<evidence type="ECO:0000256" key="10">
    <source>
        <dbReference type="ARBA" id="ARBA00075110"/>
    </source>
</evidence>
<evidence type="ECO:0000256" key="4">
    <source>
        <dbReference type="ARBA" id="ARBA00022840"/>
    </source>
</evidence>
<dbReference type="InterPro" id="IPR045886">
    <property type="entry name" value="ThiF/MoeB/HesA"/>
</dbReference>
<dbReference type="Proteomes" id="UP000503336">
    <property type="component" value="Chromosome"/>
</dbReference>
<dbReference type="GO" id="GO:0005829">
    <property type="term" value="C:cytosol"/>
    <property type="evidence" value="ECO:0007669"/>
    <property type="project" value="TreeGrafter"/>
</dbReference>
<dbReference type="RefSeq" id="WP_165099649.1">
    <property type="nucleotide sequence ID" value="NZ_CP049056.1"/>
</dbReference>
<name>A0A7L5C3J0_9RHOB</name>
<keyword evidence="15" id="KW-1185">Reference proteome</keyword>
<evidence type="ECO:0000313" key="14">
    <source>
        <dbReference type="EMBL" id="QIE56419.1"/>
    </source>
</evidence>
<gene>
    <name evidence="14" type="ORF">G5B40_13690</name>
</gene>
<keyword evidence="4" id="KW-0067">ATP-binding</keyword>
<comment type="function">
    <text evidence="6">Catalyzes the adenylation by ATP of the carboxyl group of the C-terminal glycine of sulfur carrier protein MoaD.</text>
</comment>
<keyword evidence="2" id="KW-0808">Transferase</keyword>
<reference evidence="14 15" key="1">
    <citation type="submission" date="2020-02" db="EMBL/GenBank/DDBJ databases">
        <title>complete genome sequence of Rhodobacteraceae bacterium.</title>
        <authorList>
            <person name="Park J."/>
            <person name="Kim Y.-S."/>
            <person name="Kim K.-H."/>
        </authorList>
    </citation>
    <scope>NUCLEOTIDE SEQUENCE [LARGE SCALE GENOMIC DNA]</scope>
    <source>
        <strain evidence="14 15">RR4-56</strain>
    </source>
</reference>
<evidence type="ECO:0000256" key="5">
    <source>
        <dbReference type="ARBA" id="ARBA00052218"/>
    </source>
</evidence>
<evidence type="ECO:0000256" key="6">
    <source>
        <dbReference type="ARBA" id="ARBA00055169"/>
    </source>
</evidence>
<dbReference type="NCBIfam" id="NF004281">
    <property type="entry name" value="PRK05690.1"/>
    <property type="match status" value="1"/>
</dbReference>
<evidence type="ECO:0000259" key="13">
    <source>
        <dbReference type="Pfam" id="PF00899"/>
    </source>
</evidence>
<dbReference type="InterPro" id="IPR035985">
    <property type="entry name" value="Ubiquitin-activating_enz"/>
</dbReference>
<dbReference type="Gene3D" id="3.40.50.720">
    <property type="entry name" value="NAD(P)-binding Rossmann-like Domain"/>
    <property type="match status" value="1"/>
</dbReference>
<dbReference type="EMBL" id="CP049056">
    <property type="protein sequence ID" value="QIE56419.1"/>
    <property type="molecule type" value="Genomic_DNA"/>
</dbReference>
<dbReference type="InterPro" id="IPR000594">
    <property type="entry name" value="ThiF_NAD_FAD-bd"/>
</dbReference>
<evidence type="ECO:0000256" key="1">
    <source>
        <dbReference type="ARBA" id="ARBA00009919"/>
    </source>
</evidence>
<comment type="subunit">
    <text evidence="7">Homodimer. Forms a stable heterotetrameric complex of 2 MoeB and 2 MoaD during adenylation of MoaD.</text>
</comment>
<dbReference type="GO" id="GO:0061605">
    <property type="term" value="F:molybdopterin-synthase adenylyltransferase activity"/>
    <property type="evidence" value="ECO:0007669"/>
    <property type="project" value="UniProtKB-EC"/>
</dbReference>
<dbReference type="GO" id="GO:0008146">
    <property type="term" value="F:sulfotransferase activity"/>
    <property type="evidence" value="ECO:0007669"/>
    <property type="project" value="TreeGrafter"/>
</dbReference>
<evidence type="ECO:0000256" key="12">
    <source>
        <dbReference type="ARBA" id="ARBA00078531"/>
    </source>
</evidence>
<dbReference type="Pfam" id="PF00899">
    <property type="entry name" value="ThiF"/>
    <property type="match status" value="1"/>
</dbReference>
<accession>A0A7L5C3J0</accession>
<comment type="catalytic activity">
    <reaction evidence="5">
        <text>[molybdopterin-synthase sulfur-carrier protein]-C-terminal Gly-Gly + ATP + H(+) = [molybdopterin-synthase sulfur-carrier protein]-C-terminal Gly-Gly-AMP + diphosphate</text>
        <dbReference type="Rhea" id="RHEA:43616"/>
        <dbReference type="Rhea" id="RHEA-COMP:12159"/>
        <dbReference type="Rhea" id="RHEA-COMP:12202"/>
        <dbReference type="ChEBI" id="CHEBI:15378"/>
        <dbReference type="ChEBI" id="CHEBI:30616"/>
        <dbReference type="ChEBI" id="CHEBI:33019"/>
        <dbReference type="ChEBI" id="CHEBI:90618"/>
        <dbReference type="ChEBI" id="CHEBI:90778"/>
        <dbReference type="EC" id="2.7.7.80"/>
    </reaction>
</comment>
<evidence type="ECO:0000313" key="15">
    <source>
        <dbReference type="Proteomes" id="UP000503336"/>
    </source>
</evidence>